<dbReference type="Proteomes" id="UP001225644">
    <property type="component" value="Unassembled WGS sequence"/>
</dbReference>
<dbReference type="Pfam" id="PF01966">
    <property type="entry name" value="HD"/>
    <property type="match status" value="1"/>
</dbReference>
<dbReference type="InterPro" id="IPR006674">
    <property type="entry name" value="HD_domain"/>
</dbReference>
<organism evidence="2 3">
    <name type="scientific">Desulfofundulus luciae</name>
    <dbReference type="NCBI Taxonomy" id="74702"/>
    <lineage>
        <taxon>Bacteria</taxon>
        <taxon>Bacillati</taxon>
        <taxon>Bacillota</taxon>
        <taxon>Clostridia</taxon>
        <taxon>Eubacteriales</taxon>
        <taxon>Peptococcaceae</taxon>
        <taxon>Desulfofundulus</taxon>
    </lineage>
</organism>
<evidence type="ECO:0000313" key="2">
    <source>
        <dbReference type="EMBL" id="MDQ0285374.1"/>
    </source>
</evidence>
<proteinExistence type="predicted"/>
<keyword evidence="3" id="KW-1185">Reference proteome</keyword>
<protein>
    <recommendedName>
        <fullName evidence="1">HD/PDEase domain-containing protein</fullName>
    </recommendedName>
</protein>
<comment type="caution">
    <text evidence="2">The sequence shown here is derived from an EMBL/GenBank/DDBJ whole genome shotgun (WGS) entry which is preliminary data.</text>
</comment>
<dbReference type="CDD" id="cd00077">
    <property type="entry name" value="HDc"/>
    <property type="match status" value="1"/>
</dbReference>
<gene>
    <name evidence="2" type="ORF">J2Z49_000467</name>
</gene>
<dbReference type="InterPro" id="IPR003607">
    <property type="entry name" value="HD/PDEase_dom"/>
</dbReference>
<evidence type="ECO:0000259" key="1">
    <source>
        <dbReference type="SMART" id="SM00471"/>
    </source>
</evidence>
<evidence type="ECO:0000313" key="3">
    <source>
        <dbReference type="Proteomes" id="UP001225644"/>
    </source>
</evidence>
<dbReference type="SMART" id="SM00471">
    <property type="entry name" value="HDc"/>
    <property type="match status" value="1"/>
</dbReference>
<dbReference type="SUPFAM" id="SSF109604">
    <property type="entry name" value="HD-domain/PDEase-like"/>
    <property type="match status" value="1"/>
</dbReference>
<feature type="domain" description="HD/PDEase" evidence="1">
    <location>
        <begin position="32"/>
        <end position="161"/>
    </location>
</feature>
<name>A0ABU0AY12_9FIRM</name>
<sequence length="177" mass="20035">MGAVQRVGRIIGDSFYRYCLEQNAAREVDRPFCRHDFQHMLDVARISYILIVEGNLLSEFICQNRLDNHQAAKEVVYAAGLLHDIARWQQYNTGEDHALAGARLARPVLERAGFLPHEIEVITRAIAAHRRGEPRGGLLGRLLCRADDLARPCALCAARNECYKADSMDTLRETLVY</sequence>
<dbReference type="Gene3D" id="1.10.3210.10">
    <property type="entry name" value="Hypothetical protein af1432"/>
    <property type="match status" value="1"/>
</dbReference>
<accession>A0ABU0AY12</accession>
<dbReference type="EMBL" id="JAUSUX010000002">
    <property type="protein sequence ID" value="MDQ0285374.1"/>
    <property type="molecule type" value="Genomic_DNA"/>
</dbReference>
<reference evidence="2 3" key="1">
    <citation type="submission" date="2023-07" db="EMBL/GenBank/DDBJ databases">
        <title>Genomic Encyclopedia of Type Strains, Phase IV (KMG-IV): sequencing the most valuable type-strain genomes for metagenomic binning, comparative biology and taxonomic classification.</title>
        <authorList>
            <person name="Goeker M."/>
        </authorList>
    </citation>
    <scope>NUCLEOTIDE SEQUENCE [LARGE SCALE GENOMIC DNA]</scope>
    <source>
        <strain evidence="2 3">DSM 12396</strain>
    </source>
</reference>